<dbReference type="EMBL" id="DWXN01000003">
    <property type="protein sequence ID" value="HJB74433.1"/>
    <property type="molecule type" value="Genomic_DNA"/>
</dbReference>
<feature type="transmembrane region" description="Helical" evidence="7">
    <location>
        <begin position="92"/>
        <end position="109"/>
    </location>
</feature>
<evidence type="ECO:0000256" key="7">
    <source>
        <dbReference type="SAM" id="Phobius"/>
    </source>
</evidence>
<comment type="subcellular location">
    <subcellularLocation>
        <location evidence="1">Cell membrane</location>
        <topology evidence="1">Multi-pass membrane protein</topology>
    </subcellularLocation>
</comment>
<accession>A0A9D2MJ33</accession>
<name>A0A9D2MJ33_9FIRM</name>
<evidence type="ECO:0000313" key="10">
    <source>
        <dbReference type="Proteomes" id="UP000823877"/>
    </source>
</evidence>
<proteinExistence type="inferred from homology"/>
<keyword evidence="5 7" id="KW-1133">Transmembrane helix</keyword>
<comment type="similarity">
    <text evidence="2">Belongs to the acyltransferase 3 family.</text>
</comment>
<comment type="caution">
    <text evidence="9">The sequence shown here is derived from an EMBL/GenBank/DDBJ whole genome shotgun (WGS) entry which is preliminary data.</text>
</comment>
<dbReference type="GO" id="GO:0005886">
    <property type="term" value="C:plasma membrane"/>
    <property type="evidence" value="ECO:0007669"/>
    <property type="project" value="UniProtKB-SubCell"/>
</dbReference>
<dbReference type="GO" id="GO:0016413">
    <property type="term" value="F:O-acetyltransferase activity"/>
    <property type="evidence" value="ECO:0007669"/>
    <property type="project" value="TreeGrafter"/>
</dbReference>
<evidence type="ECO:0000256" key="6">
    <source>
        <dbReference type="ARBA" id="ARBA00023136"/>
    </source>
</evidence>
<reference evidence="9" key="2">
    <citation type="submission" date="2021-04" db="EMBL/GenBank/DDBJ databases">
        <authorList>
            <person name="Gilroy R."/>
        </authorList>
    </citation>
    <scope>NUCLEOTIDE SEQUENCE</scope>
    <source>
        <strain evidence="9">CHK188-16595</strain>
    </source>
</reference>
<dbReference type="PANTHER" id="PTHR40074:SF2">
    <property type="entry name" value="O-ACETYLTRANSFERASE WECH"/>
    <property type="match status" value="1"/>
</dbReference>
<dbReference type="Proteomes" id="UP000823877">
    <property type="component" value="Unassembled WGS sequence"/>
</dbReference>
<feature type="domain" description="Acyltransferase 3" evidence="8">
    <location>
        <begin position="6"/>
        <end position="342"/>
    </location>
</feature>
<keyword evidence="9" id="KW-0012">Acyltransferase</keyword>
<sequence>MQKTRIAWLDIARSFAIFSVIVVHCTERIYSMDFDKLQTMGVFSPMFRNVLFTVGRIGVPLFLMITGYLLLDRDFSSSKKIFSFYKHNLLPLIVTAEMWILIYAARYFITGEGGYTVADMIGDMLFIRPHNMGHMWYVPLIIGFYIAVPFIANAIRNVSSKVLAVPVLLVFVTVFLFQFYGIFQNAFDLPFTVTRQVDVSFLGGTYGIYLIAGALCKRGVLKKIPTAVVLLISVASFAVMALFIFLMMRAGYDYHLWYDFPFLFLCAFCLFELFSRINTKRALVKKGIPVTAAISSVSFGMYFMHVPLLRDILKYFEAMDINNPLKTLIYIAVVFTVSLVLSFLLSKIPVVKRLLFNIKK</sequence>
<dbReference type="PANTHER" id="PTHR40074">
    <property type="entry name" value="O-ACETYLTRANSFERASE WECH"/>
    <property type="match status" value="1"/>
</dbReference>
<feature type="transmembrane region" description="Helical" evidence="7">
    <location>
        <begin position="328"/>
        <end position="350"/>
    </location>
</feature>
<feature type="transmembrane region" description="Helical" evidence="7">
    <location>
        <begin position="228"/>
        <end position="250"/>
    </location>
</feature>
<evidence type="ECO:0000256" key="2">
    <source>
        <dbReference type="ARBA" id="ARBA00007400"/>
    </source>
</evidence>
<keyword evidence="4 7" id="KW-0812">Transmembrane</keyword>
<dbReference type="GO" id="GO:0009246">
    <property type="term" value="P:enterobacterial common antigen biosynthetic process"/>
    <property type="evidence" value="ECO:0007669"/>
    <property type="project" value="TreeGrafter"/>
</dbReference>
<evidence type="ECO:0000256" key="3">
    <source>
        <dbReference type="ARBA" id="ARBA00022475"/>
    </source>
</evidence>
<evidence type="ECO:0000256" key="5">
    <source>
        <dbReference type="ARBA" id="ARBA00022989"/>
    </source>
</evidence>
<reference evidence="9" key="1">
    <citation type="journal article" date="2021" name="PeerJ">
        <title>Extensive microbial diversity within the chicken gut microbiome revealed by metagenomics and culture.</title>
        <authorList>
            <person name="Gilroy R."/>
            <person name="Ravi A."/>
            <person name="Getino M."/>
            <person name="Pursley I."/>
            <person name="Horton D.L."/>
            <person name="Alikhan N.F."/>
            <person name="Baker D."/>
            <person name="Gharbi K."/>
            <person name="Hall N."/>
            <person name="Watson M."/>
            <person name="Adriaenssens E.M."/>
            <person name="Foster-Nyarko E."/>
            <person name="Jarju S."/>
            <person name="Secka A."/>
            <person name="Antonio M."/>
            <person name="Oren A."/>
            <person name="Chaudhuri R.R."/>
            <person name="La Ragione R."/>
            <person name="Hildebrand F."/>
            <person name="Pallen M.J."/>
        </authorList>
    </citation>
    <scope>NUCLEOTIDE SEQUENCE</scope>
    <source>
        <strain evidence="9">CHK188-16595</strain>
    </source>
</reference>
<keyword evidence="6 7" id="KW-0472">Membrane</keyword>
<feature type="transmembrane region" description="Helical" evidence="7">
    <location>
        <begin position="256"/>
        <end position="275"/>
    </location>
</feature>
<dbReference type="Pfam" id="PF01757">
    <property type="entry name" value="Acyl_transf_3"/>
    <property type="match status" value="1"/>
</dbReference>
<feature type="transmembrane region" description="Helical" evidence="7">
    <location>
        <begin position="287"/>
        <end position="308"/>
    </location>
</feature>
<feature type="transmembrane region" description="Helical" evidence="7">
    <location>
        <begin position="50"/>
        <end position="71"/>
    </location>
</feature>
<dbReference type="InterPro" id="IPR002656">
    <property type="entry name" value="Acyl_transf_3_dom"/>
</dbReference>
<feature type="transmembrane region" description="Helical" evidence="7">
    <location>
        <begin position="162"/>
        <end position="183"/>
    </location>
</feature>
<feature type="transmembrane region" description="Helical" evidence="7">
    <location>
        <begin position="12"/>
        <end position="30"/>
    </location>
</feature>
<organism evidence="9 10">
    <name type="scientific">Candidatus Eubacterium faecale</name>
    <dbReference type="NCBI Taxonomy" id="2838568"/>
    <lineage>
        <taxon>Bacteria</taxon>
        <taxon>Bacillati</taxon>
        <taxon>Bacillota</taxon>
        <taxon>Clostridia</taxon>
        <taxon>Eubacteriales</taxon>
        <taxon>Eubacteriaceae</taxon>
        <taxon>Eubacterium</taxon>
    </lineage>
</organism>
<protein>
    <submittedName>
        <fullName evidence="9">Acyltransferase</fullName>
    </submittedName>
</protein>
<evidence type="ECO:0000256" key="4">
    <source>
        <dbReference type="ARBA" id="ARBA00022692"/>
    </source>
</evidence>
<gene>
    <name evidence="9" type="ORF">IAA37_02015</name>
</gene>
<evidence type="ECO:0000259" key="8">
    <source>
        <dbReference type="Pfam" id="PF01757"/>
    </source>
</evidence>
<evidence type="ECO:0000313" key="9">
    <source>
        <dbReference type="EMBL" id="HJB74433.1"/>
    </source>
</evidence>
<dbReference type="AlphaFoldDB" id="A0A9D2MJ33"/>
<keyword evidence="9" id="KW-0808">Transferase</keyword>
<feature type="transmembrane region" description="Helical" evidence="7">
    <location>
        <begin position="199"/>
        <end position="216"/>
    </location>
</feature>
<feature type="transmembrane region" description="Helical" evidence="7">
    <location>
        <begin position="134"/>
        <end position="155"/>
    </location>
</feature>
<evidence type="ECO:0000256" key="1">
    <source>
        <dbReference type="ARBA" id="ARBA00004651"/>
    </source>
</evidence>
<keyword evidence="3" id="KW-1003">Cell membrane</keyword>